<sequence length="52" mass="6011">YSVSNDDDDEDYNEKITKTTPSKRGRKPLPPKVNHDLSENSDDDLVYSRRSL</sequence>
<evidence type="ECO:0000256" key="1">
    <source>
        <dbReference type="SAM" id="MobiDB-lite"/>
    </source>
</evidence>
<organism evidence="2 3">
    <name type="scientific">Adineta steineri</name>
    <dbReference type="NCBI Taxonomy" id="433720"/>
    <lineage>
        <taxon>Eukaryota</taxon>
        <taxon>Metazoa</taxon>
        <taxon>Spiralia</taxon>
        <taxon>Gnathifera</taxon>
        <taxon>Rotifera</taxon>
        <taxon>Eurotatoria</taxon>
        <taxon>Bdelloidea</taxon>
        <taxon>Adinetida</taxon>
        <taxon>Adinetidae</taxon>
        <taxon>Adineta</taxon>
    </lineage>
</organism>
<feature type="non-terminal residue" evidence="2">
    <location>
        <position position="1"/>
    </location>
</feature>
<proteinExistence type="predicted"/>
<comment type="caution">
    <text evidence="2">The sequence shown here is derived from an EMBL/GenBank/DDBJ whole genome shotgun (WGS) entry which is preliminary data.</text>
</comment>
<accession>A0A820M052</accession>
<protein>
    <submittedName>
        <fullName evidence="2">Uncharacterized protein</fullName>
    </submittedName>
</protein>
<dbReference type="Proteomes" id="UP000663881">
    <property type="component" value="Unassembled WGS sequence"/>
</dbReference>
<feature type="region of interest" description="Disordered" evidence="1">
    <location>
        <begin position="1"/>
        <end position="52"/>
    </location>
</feature>
<dbReference type="EMBL" id="CAJOAY010023421">
    <property type="protein sequence ID" value="CAF4366109.1"/>
    <property type="molecule type" value="Genomic_DNA"/>
</dbReference>
<name>A0A820M052_9BILA</name>
<evidence type="ECO:0000313" key="2">
    <source>
        <dbReference type="EMBL" id="CAF4366109.1"/>
    </source>
</evidence>
<feature type="non-terminal residue" evidence="2">
    <location>
        <position position="52"/>
    </location>
</feature>
<dbReference type="AlphaFoldDB" id="A0A820M052"/>
<gene>
    <name evidence="2" type="ORF">OKA104_LOCUS49590</name>
</gene>
<feature type="compositionally biased region" description="Acidic residues" evidence="1">
    <location>
        <begin position="1"/>
        <end position="12"/>
    </location>
</feature>
<reference evidence="2" key="1">
    <citation type="submission" date="2021-02" db="EMBL/GenBank/DDBJ databases">
        <authorList>
            <person name="Nowell W R."/>
        </authorList>
    </citation>
    <scope>NUCLEOTIDE SEQUENCE</scope>
</reference>
<evidence type="ECO:0000313" key="3">
    <source>
        <dbReference type="Proteomes" id="UP000663881"/>
    </source>
</evidence>